<name>A0ABQ5U8F0_9HYPH</name>
<protein>
    <submittedName>
        <fullName evidence="1">Uncharacterized protein</fullName>
    </submittedName>
</protein>
<dbReference type="EMBL" id="BSNG01000001">
    <property type="protein sequence ID" value="GLQ08174.1"/>
    <property type="molecule type" value="Genomic_DNA"/>
</dbReference>
<keyword evidence="2" id="KW-1185">Reference proteome</keyword>
<evidence type="ECO:0000313" key="1">
    <source>
        <dbReference type="EMBL" id="GLQ08174.1"/>
    </source>
</evidence>
<comment type="caution">
    <text evidence="1">The sequence shown here is derived from an EMBL/GenBank/DDBJ whole genome shotgun (WGS) entry which is preliminary data.</text>
</comment>
<reference evidence="1" key="2">
    <citation type="submission" date="2023-01" db="EMBL/GenBank/DDBJ databases">
        <title>Draft genome sequence of Devosia yakushimensis strain NBRC 103855.</title>
        <authorList>
            <person name="Sun Q."/>
            <person name="Mori K."/>
        </authorList>
    </citation>
    <scope>NUCLEOTIDE SEQUENCE</scope>
    <source>
        <strain evidence="1">NBRC 103855</strain>
    </source>
</reference>
<accession>A0ABQ5U8F0</accession>
<evidence type="ECO:0000313" key="2">
    <source>
        <dbReference type="Proteomes" id="UP001161406"/>
    </source>
</evidence>
<sequence length="69" mass="7315">MGDAHGFGALEDRANGGIDAANIMQAGPIHAIADVCKAQALKKLKYFLVCHEMTNLHCYASAAVSATRR</sequence>
<organism evidence="1 2">
    <name type="scientific">Devosia yakushimensis</name>
    <dbReference type="NCBI Taxonomy" id="470028"/>
    <lineage>
        <taxon>Bacteria</taxon>
        <taxon>Pseudomonadati</taxon>
        <taxon>Pseudomonadota</taxon>
        <taxon>Alphaproteobacteria</taxon>
        <taxon>Hyphomicrobiales</taxon>
        <taxon>Devosiaceae</taxon>
        <taxon>Devosia</taxon>
    </lineage>
</organism>
<gene>
    <name evidence="1" type="ORF">GCM10007913_01060</name>
</gene>
<dbReference type="Proteomes" id="UP001161406">
    <property type="component" value="Unassembled WGS sequence"/>
</dbReference>
<proteinExistence type="predicted"/>
<reference evidence="1" key="1">
    <citation type="journal article" date="2014" name="Int. J. Syst. Evol. Microbiol.">
        <title>Complete genome of a new Firmicutes species belonging to the dominant human colonic microbiota ('Ruminococcus bicirculans') reveals two chromosomes and a selective capacity to utilize plant glucans.</title>
        <authorList>
            <consortium name="NISC Comparative Sequencing Program"/>
            <person name="Wegmann U."/>
            <person name="Louis P."/>
            <person name="Goesmann A."/>
            <person name="Henrissat B."/>
            <person name="Duncan S.H."/>
            <person name="Flint H.J."/>
        </authorList>
    </citation>
    <scope>NUCLEOTIDE SEQUENCE</scope>
    <source>
        <strain evidence="1">NBRC 103855</strain>
    </source>
</reference>